<accession>A0A2U1CQH1</accession>
<proteinExistence type="predicted"/>
<dbReference type="GO" id="GO:0006355">
    <property type="term" value="P:regulation of DNA-templated transcription"/>
    <property type="evidence" value="ECO:0007669"/>
    <property type="project" value="InterPro"/>
</dbReference>
<protein>
    <submittedName>
        <fullName evidence="3">DNA-binding response OmpR family regulator</fullName>
    </submittedName>
</protein>
<dbReference type="Pfam" id="PF00486">
    <property type="entry name" value="Trans_reg_C"/>
    <property type="match status" value="1"/>
</dbReference>
<dbReference type="GO" id="GO:0000160">
    <property type="term" value="P:phosphorelay signal transduction system"/>
    <property type="evidence" value="ECO:0007669"/>
    <property type="project" value="InterPro"/>
</dbReference>
<evidence type="ECO:0000259" key="2">
    <source>
        <dbReference type="SMART" id="SM00862"/>
    </source>
</evidence>
<feature type="domain" description="OmpR/PhoB-type" evidence="2">
    <location>
        <begin position="173"/>
        <end position="250"/>
    </location>
</feature>
<dbReference type="Gene3D" id="1.10.10.10">
    <property type="entry name" value="Winged helix-like DNA-binding domain superfamily/Winged helix DNA-binding domain"/>
    <property type="match status" value="1"/>
</dbReference>
<dbReference type="Proteomes" id="UP000246145">
    <property type="component" value="Unassembled WGS sequence"/>
</dbReference>
<evidence type="ECO:0000313" key="4">
    <source>
        <dbReference type="Proteomes" id="UP000246145"/>
    </source>
</evidence>
<dbReference type="SUPFAM" id="SSF46894">
    <property type="entry name" value="C-terminal effector domain of the bipartite response regulators"/>
    <property type="match status" value="1"/>
</dbReference>
<dbReference type="STRING" id="1231391.GCA_000308195_03342"/>
<organism evidence="3 4">
    <name type="scientific">Pusillimonas noertemannii</name>
    <dbReference type="NCBI Taxonomy" id="305977"/>
    <lineage>
        <taxon>Bacteria</taxon>
        <taxon>Pseudomonadati</taxon>
        <taxon>Pseudomonadota</taxon>
        <taxon>Betaproteobacteria</taxon>
        <taxon>Burkholderiales</taxon>
        <taxon>Alcaligenaceae</taxon>
        <taxon>Pusillimonas</taxon>
    </lineage>
</organism>
<comment type="caution">
    <text evidence="3">The sequence shown here is derived from an EMBL/GenBank/DDBJ whole genome shotgun (WGS) entry which is preliminary data.</text>
</comment>
<dbReference type="SMART" id="SM00862">
    <property type="entry name" value="Trans_reg_C"/>
    <property type="match status" value="1"/>
</dbReference>
<gene>
    <name evidence="3" type="ORF">C7440_0522</name>
</gene>
<keyword evidence="1 3" id="KW-0238">DNA-binding</keyword>
<evidence type="ECO:0000313" key="3">
    <source>
        <dbReference type="EMBL" id="PVY68133.1"/>
    </source>
</evidence>
<dbReference type="InterPro" id="IPR036388">
    <property type="entry name" value="WH-like_DNA-bd_sf"/>
</dbReference>
<evidence type="ECO:0000256" key="1">
    <source>
        <dbReference type="ARBA" id="ARBA00023125"/>
    </source>
</evidence>
<dbReference type="EMBL" id="QEKO01000001">
    <property type="protein sequence ID" value="PVY68133.1"/>
    <property type="molecule type" value="Genomic_DNA"/>
</dbReference>
<dbReference type="InterPro" id="IPR016032">
    <property type="entry name" value="Sig_transdc_resp-reg_C-effctor"/>
</dbReference>
<dbReference type="RefSeq" id="WP_116517367.1">
    <property type="nucleotide sequence ID" value="NZ_JACCEX010000001.1"/>
</dbReference>
<dbReference type="AlphaFoldDB" id="A0A2U1CQH1"/>
<dbReference type="GO" id="GO:0003677">
    <property type="term" value="F:DNA binding"/>
    <property type="evidence" value="ECO:0007669"/>
    <property type="project" value="UniProtKB-KW"/>
</dbReference>
<keyword evidence="4" id="KW-1185">Reference proteome</keyword>
<sequence>MRPVVLFYTLQAAADFSAYTAALVQHGYEVRYCADAATLRQEARLGADRAAQDGEPVLAILAAATPFNRAAASILAGLPRVGVLAQVDSCDDAALVATLQLGIDAWCPRKCSPQVLVLALHSLKRRLESYAAVVPRQAAGPSQQGEAAAGSPPASEGQWQLRDQAWVLEMPSGRRLRLTSSERNFMLTLLQNPDNAATHDDLFHRRGQRPADAQMAKQRLGVLVSRLRRKVEQHDDELPIKSVHNWGYMFTGGLVLWGAAAASGSGDAAARPDEAPP</sequence>
<dbReference type="InterPro" id="IPR001867">
    <property type="entry name" value="OmpR/PhoB-type_DNA-bd"/>
</dbReference>
<dbReference type="OrthoDB" id="9149764at2"/>
<reference evidence="3 4" key="1">
    <citation type="submission" date="2018-04" db="EMBL/GenBank/DDBJ databases">
        <title>Genomic Encyclopedia of Type Strains, Phase IV (KMG-IV): sequencing the most valuable type-strain genomes for metagenomic binning, comparative biology and taxonomic classification.</title>
        <authorList>
            <person name="Goeker M."/>
        </authorList>
    </citation>
    <scope>NUCLEOTIDE SEQUENCE [LARGE SCALE GENOMIC DNA]</scope>
    <source>
        <strain evidence="3 4">DSM 10065</strain>
    </source>
</reference>
<name>A0A2U1CQH1_9BURK</name>